<sequence>MQIKELDDQRHKHLHRSGAPWKDGNMTIRLEQRAKRPGALLADAKPRKTLTGILQARQGPGELLLKWEYLKFWHVLRVIYRDRLQVFIDIYLMSTVPATIKSCYPRLNLNSRANCRRYW</sequence>
<reference evidence="3" key="1">
    <citation type="submission" date="2022-11" db="UniProtKB">
        <authorList>
            <consortium name="WormBaseParasite"/>
        </authorList>
    </citation>
    <scope>IDENTIFICATION</scope>
</reference>
<dbReference type="Proteomes" id="UP000887565">
    <property type="component" value="Unplaced"/>
</dbReference>
<feature type="compositionally biased region" description="Basic and acidic residues" evidence="1">
    <location>
        <begin position="1"/>
        <end position="10"/>
    </location>
</feature>
<evidence type="ECO:0000313" key="3">
    <source>
        <dbReference type="WBParaSite" id="nRc.2.0.1.t02840-RA"/>
    </source>
</evidence>
<evidence type="ECO:0000313" key="2">
    <source>
        <dbReference type="Proteomes" id="UP000887565"/>
    </source>
</evidence>
<protein>
    <submittedName>
        <fullName evidence="3">Ribosomal protein S14</fullName>
    </submittedName>
</protein>
<feature type="region of interest" description="Disordered" evidence="1">
    <location>
        <begin position="1"/>
        <end position="23"/>
    </location>
</feature>
<dbReference type="AlphaFoldDB" id="A0A915HMW4"/>
<evidence type="ECO:0000256" key="1">
    <source>
        <dbReference type="SAM" id="MobiDB-lite"/>
    </source>
</evidence>
<dbReference type="WBParaSite" id="nRc.2.0.1.t02840-RA">
    <property type="protein sequence ID" value="nRc.2.0.1.t02840-RA"/>
    <property type="gene ID" value="nRc.2.0.1.g02840"/>
</dbReference>
<name>A0A915HMW4_ROMCU</name>
<keyword evidence="2" id="KW-1185">Reference proteome</keyword>
<organism evidence="2 3">
    <name type="scientific">Romanomermis culicivorax</name>
    <name type="common">Nematode worm</name>
    <dbReference type="NCBI Taxonomy" id="13658"/>
    <lineage>
        <taxon>Eukaryota</taxon>
        <taxon>Metazoa</taxon>
        <taxon>Ecdysozoa</taxon>
        <taxon>Nematoda</taxon>
        <taxon>Enoplea</taxon>
        <taxon>Dorylaimia</taxon>
        <taxon>Mermithida</taxon>
        <taxon>Mermithoidea</taxon>
        <taxon>Mermithidae</taxon>
        <taxon>Romanomermis</taxon>
    </lineage>
</organism>
<accession>A0A915HMW4</accession>
<proteinExistence type="predicted"/>